<dbReference type="RefSeq" id="WP_328344432.1">
    <property type="nucleotide sequence ID" value="NZ_CP107906.1"/>
</dbReference>
<gene>
    <name evidence="2" type="ORF">OHB29_33425</name>
</gene>
<sequence>MPDPVEGLGHLRVGVQVRLGRQSGQLGRDGGTQPPRRGALHEPGQVEVPYARLGFPLRQVVQQGQHKSAGQLRRPLLVRVVGDPGLLFQDGQEAGVGGGGSGPEVHTDAPCPRPAGVVALAW</sequence>
<feature type="region of interest" description="Disordered" evidence="1">
    <location>
        <begin position="91"/>
        <end position="111"/>
    </location>
</feature>
<evidence type="ECO:0000313" key="3">
    <source>
        <dbReference type="Proteomes" id="UP001341259"/>
    </source>
</evidence>
<name>A0ABZ1P0R2_STRVL</name>
<evidence type="ECO:0000256" key="1">
    <source>
        <dbReference type="SAM" id="MobiDB-lite"/>
    </source>
</evidence>
<evidence type="ECO:0000313" key="2">
    <source>
        <dbReference type="EMBL" id="WUG97507.1"/>
    </source>
</evidence>
<organism evidence="2 3">
    <name type="scientific">Streptomyces violaceus</name>
    <name type="common">Streptomyces venezuelae</name>
    <dbReference type="NCBI Taxonomy" id="1936"/>
    <lineage>
        <taxon>Bacteria</taxon>
        <taxon>Bacillati</taxon>
        <taxon>Actinomycetota</taxon>
        <taxon>Actinomycetes</taxon>
        <taxon>Kitasatosporales</taxon>
        <taxon>Streptomycetaceae</taxon>
        <taxon>Streptomyces</taxon>
    </lineage>
</organism>
<proteinExistence type="predicted"/>
<reference evidence="2 3" key="1">
    <citation type="submission" date="2022-10" db="EMBL/GenBank/DDBJ databases">
        <title>The complete genomes of actinobacterial strains from the NBC collection.</title>
        <authorList>
            <person name="Joergensen T.S."/>
            <person name="Alvarez Arevalo M."/>
            <person name="Sterndorff E.B."/>
            <person name="Faurdal D."/>
            <person name="Vuksanovic O."/>
            <person name="Mourched A.-S."/>
            <person name="Charusanti P."/>
            <person name="Shaw S."/>
            <person name="Blin K."/>
            <person name="Weber T."/>
        </authorList>
    </citation>
    <scope>NUCLEOTIDE SEQUENCE [LARGE SCALE GENOMIC DNA]</scope>
    <source>
        <strain evidence="2 3">NBC_00456</strain>
    </source>
</reference>
<dbReference type="Proteomes" id="UP001341259">
    <property type="component" value="Chromosome"/>
</dbReference>
<protein>
    <submittedName>
        <fullName evidence="2">Uncharacterized protein</fullName>
    </submittedName>
</protein>
<feature type="region of interest" description="Disordered" evidence="1">
    <location>
        <begin position="18"/>
        <end position="45"/>
    </location>
</feature>
<accession>A0ABZ1P0R2</accession>
<keyword evidence="3" id="KW-1185">Reference proteome</keyword>
<dbReference type="EMBL" id="CP107906">
    <property type="protein sequence ID" value="WUG97507.1"/>
    <property type="molecule type" value="Genomic_DNA"/>
</dbReference>